<evidence type="ECO:0000313" key="1">
    <source>
        <dbReference type="EMBL" id="OAF71978.1"/>
    </source>
</evidence>
<dbReference type="AlphaFoldDB" id="A0A177BCD4"/>
<organism evidence="1 2">
    <name type="scientific">Intoshia linei</name>
    <dbReference type="NCBI Taxonomy" id="1819745"/>
    <lineage>
        <taxon>Eukaryota</taxon>
        <taxon>Metazoa</taxon>
        <taxon>Spiralia</taxon>
        <taxon>Lophotrochozoa</taxon>
        <taxon>Mesozoa</taxon>
        <taxon>Orthonectida</taxon>
        <taxon>Rhopaluridae</taxon>
        <taxon>Intoshia</taxon>
    </lineage>
</organism>
<accession>A0A177BCD4</accession>
<gene>
    <name evidence="1" type="ORF">A3Q56_00235</name>
</gene>
<evidence type="ECO:0000313" key="2">
    <source>
        <dbReference type="Proteomes" id="UP000078046"/>
    </source>
</evidence>
<proteinExistence type="predicted"/>
<keyword evidence="2" id="KW-1185">Reference proteome</keyword>
<dbReference type="Proteomes" id="UP000078046">
    <property type="component" value="Unassembled WGS sequence"/>
</dbReference>
<sequence>MIEIIDAVISNLVLTKIKKFVSEGWPDKKFLSSKEKKFYQINSELWINDNILIRGLAHTYDMGKTKQKGYSEAVATLANRAKISMTTTNFFQIIFENNKYQKKNLQIRKNEDSNFL</sequence>
<comment type="caution">
    <text evidence="1">The sequence shown here is derived from an EMBL/GenBank/DDBJ whole genome shotgun (WGS) entry which is preliminary data.</text>
</comment>
<dbReference type="EMBL" id="LWCA01000011">
    <property type="protein sequence ID" value="OAF71978.1"/>
    <property type="molecule type" value="Genomic_DNA"/>
</dbReference>
<name>A0A177BCD4_9BILA</name>
<protein>
    <submittedName>
        <fullName evidence="1">Uncharacterized protein</fullName>
    </submittedName>
</protein>
<reference evidence="1 2" key="1">
    <citation type="submission" date="2016-04" db="EMBL/GenBank/DDBJ databases">
        <title>The genome of Intoshia linei affirms orthonectids as highly simplified spiralians.</title>
        <authorList>
            <person name="Mikhailov K.V."/>
            <person name="Slusarev G.S."/>
            <person name="Nikitin M.A."/>
            <person name="Logacheva M.D."/>
            <person name="Penin A."/>
            <person name="Aleoshin V."/>
            <person name="Panchin Y.V."/>
        </authorList>
    </citation>
    <scope>NUCLEOTIDE SEQUENCE [LARGE SCALE GENOMIC DNA]</scope>
    <source>
        <strain evidence="1">Intl2013</strain>
        <tissue evidence="1">Whole animal</tissue>
    </source>
</reference>